<comment type="caution">
    <text evidence="2">The sequence shown here is derived from an EMBL/GenBank/DDBJ whole genome shotgun (WGS) entry which is preliminary data.</text>
</comment>
<organism evidence="2 3">
    <name type="scientific">Musa balbisiana</name>
    <name type="common">Banana</name>
    <dbReference type="NCBI Taxonomy" id="52838"/>
    <lineage>
        <taxon>Eukaryota</taxon>
        <taxon>Viridiplantae</taxon>
        <taxon>Streptophyta</taxon>
        <taxon>Embryophyta</taxon>
        <taxon>Tracheophyta</taxon>
        <taxon>Spermatophyta</taxon>
        <taxon>Magnoliopsida</taxon>
        <taxon>Liliopsida</taxon>
        <taxon>Zingiberales</taxon>
        <taxon>Musaceae</taxon>
        <taxon>Musa</taxon>
    </lineage>
</organism>
<proteinExistence type="predicted"/>
<feature type="compositionally biased region" description="Polar residues" evidence="1">
    <location>
        <begin position="258"/>
        <end position="271"/>
    </location>
</feature>
<dbReference type="PANTHER" id="PTHR31579:SF34">
    <property type="entry name" value="T14N5.3 PROTEIN"/>
    <property type="match status" value="1"/>
</dbReference>
<sequence length="271" mass="29994">MGSSEEERLVQMVHDFMESDAPPPPTTPSTTGTTSLHQQTLLLLEGILGDNTNAEMEVFEKALKHVRDAGDERKRSKVKKRLMMRLRMDGYDASLCRSSWVATMECPGGDASHFCSGEAEGDYEFIDIVMVDGNGVSTRIIIDIDFRSQFELARPTLAYTQLSSILPPIFVGKEEKLKKVVSLLCSAAQQSLRERGLHIPPWRRSSYMQAKWLSCCQKASTIPYTSSSIQDIAKLKGRHASTKSKGRDAESKGPKGSALSSQFSHLSINCC</sequence>
<evidence type="ECO:0000313" key="2">
    <source>
        <dbReference type="EMBL" id="THU61645.1"/>
    </source>
</evidence>
<evidence type="ECO:0000256" key="1">
    <source>
        <dbReference type="SAM" id="MobiDB-lite"/>
    </source>
</evidence>
<accession>A0A4S8JIP7</accession>
<dbReference type="NCBIfam" id="TIGR01615">
    <property type="entry name" value="A_thal_3542"/>
    <property type="match status" value="1"/>
</dbReference>
<name>A0A4S8JIP7_MUSBA</name>
<gene>
    <name evidence="2" type="ORF">C4D60_Mb07t25510</name>
</gene>
<dbReference type="Pfam" id="PF04720">
    <property type="entry name" value="PDDEXK_6"/>
    <property type="match status" value="1"/>
</dbReference>
<keyword evidence="3" id="KW-1185">Reference proteome</keyword>
<dbReference type="AlphaFoldDB" id="A0A4S8JIP7"/>
<dbReference type="STRING" id="52838.A0A4S8JIP7"/>
<dbReference type="EMBL" id="PYDT01000005">
    <property type="protein sequence ID" value="THU61645.1"/>
    <property type="molecule type" value="Genomic_DNA"/>
</dbReference>
<reference evidence="2 3" key="1">
    <citation type="journal article" date="2019" name="Nat. Plants">
        <title>Genome sequencing of Musa balbisiana reveals subgenome evolution and function divergence in polyploid bananas.</title>
        <authorList>
            <person name="Yao X."/>
        </authorList>
    </citation>
    <scope>NUCLEOTIDE SEQUENCE [LARGE SCALE GENOMIC DNA]</scope>
    <source>
        <strain evidence="3">cv. DH-PKW</strain>
        <tissue evidence="2">Leaves</tissue>
    </source>
</reference>
<evidence type="ECO:0000313" key="3">
    <source>
        <dbReference type="Proteomes" id="UP000317650"/>
    </source>
</evidence>
<dbReference type="Proteomes" id="UP000317650">
    <property type="component" value="Chromosome 7"/>
</dbReference>
<dbReference type="PANTHER" id="PTHR31579">
    <property type="entry name" value="OS03G0796600 PROTEIN"/>
    <property type="match status" value="1"/>
</dbReference>
<feature type="region of interest" description="Disordered" evidence="1">
    <location>
        <begin position="237"/>
        <end position="271"/>
    </location>
</feature>
<dbReference type="InterPro" id="IPR006502">
    <property type="entry name" value="PDDEXK-like"/>
</dbReference>
<protein>
    <submittedName>
        <fullName evidence="2">Uncharacterized protein</fullName>
    </submittedName>
</protein>